<feature type="domain" description="Sec23/Sec24 beta-sandwich" evidence="9">
    <location>
        <begin position="584"/>
        <end position="670"/>
    </location>
</feature>
<dbReference type="Gene3D" id="2.60.40.1670">
    <property type="entry name" value="beta-sandwich domain of Sec23/24"/>
    <property type="match status" value="1"/>
</dbReference>
<dbReference type="GO" id="GO:0000149">
    <property type="term" value="F:SNARE binding"/>
    <property type="evidence" value="ECO:0007669"/>
    <property type="project" value="TreeGrafter"/>
</dbReference>
<dbReference type="GO" id="GO:0070971">
    <property type="term" value="C:endoplasmic reticulum exit site"/>
    <property type="evidence" value="ECO:0007669"/>
    <property type="project" value="TreeGrafter"/>
</dbReference>
<dbReference type="InterPro" id="IPR036180">
    <property type="entry name" value="Gelsolin-like_dom_sf"/>
</dbReference>
<dbReference type="SUPFAM" id="SSF82919">
    <property type="entry name" value="Zn-finger domain of Sec23/24"/>
    <property type="match status" value="1"/>
</dbReference>
<dbReference type="SUPFAM" id="SSF53300">
    <property type="entry name" value="vWA-like"/>
    <property type="match status" value="1"/>
</dbReference>
<sequence length="978" mass="110500">MDLSASSNTLESKFKRLSINSGTLFLKPFFYNQKNLSHGLLPLSNNDDRGATLTPPMYSNSSAVKSFDYLQANSNNFSITAPVTRASSPAPQSYSSRTHHKVYNNPTPYYSQHIDQPQTLQVPQIQFNQGLRQVSSTIPDPGSLQDYIPDRSLSVPAFRSDSQLDYKYKSYLTFQNACPPPSEVHFKVVDQGIASPKYMRSSMYNLPSSERLRSATSLPVGVYLRPFCPAENDGDEPIPEIDLTFIGGPPRCRRCRCYINPSMIFVNDGNRFICNLCQFPNDCPSDYYSPLGPDRKRIDYFQRPELTRGIVDFILPKAYNLNPELPPNPIHHIFLIDVSYNSIHLGLNKIAAESIRSILYDDNYWQNLSCGSKIAIVTFDKSIHFYNLSPDLSEPEISIMADIDDPFLPIYNGFLVDPIESRSIIEETLDSIETIFDSINESYSCFGSALKVCQQALDSLVEGGKITCILSSMPSWGPGSLSIQKFMTEGKSSLLSNALSDHEAQKLIFKPDSAYYENLLKDFLKSNVGLDLFVVSNSTVDLANVALITSKTGGNLKYYQNFNPVKDERQFISDFKKSLTTTIGYQGQLKVRCSSGLQVRKYYGNSHKSFEFPYDPIVSTLSSDMTFNVLFEYDGKLDTKYDSHFQAAFLYTSTEGVRKVRVMNLCLAVTDRLVDVFSFLDMEVSLDIIIRDCLDHIPGDSLKSIRDTVLTKLVDVLGKYKGLVAKSSSLPGQLVLPDGLKLLPIYLLAFQKSSLWIKNTLTDNDSKVYQFFNLNNYPLDKLLYYLYPAIFPVHKLLSDFEGEVERDENGKELYDVPDTINCLKSSIEDGGCYLAFNGEKLMLWIQRNAVPLLIQHLFGEKYNLLNDLDPLSIDELPELETELNIKTRKLIKYLTSKANIDFLQINLIRDGIDIGKQREFFSYFVEDSGIDDLLSYTDFLGHIHRSIKVYLSGQVGTLKNPEVVDGGPFSFAKKFKIF</sequence>
<dbReference type="PANTHER" id="PTHR13803:SF4">
    <property type="entry name" value="SECRETORY 24CD, ISOFORM C"/>
    <property type="match status" value="1"/>
</dbReference>
<dbReference type="GO" id="GO:0000139">
    <property type="term" value="C:Golgi membrane"/>
    <property type="evidence" value="ECO:0007669"/>
    <property type="project" value="UniProtKB-SubCell"/>
</dbReference>
<dbReference type="EMBL" id="KV454475">
    <property type="protein sequence ID" value="ODV64343.1"/>
    <property type="molecule type" value="Genomic_DNA"/>
</dbReference>
<evidence type="ECO:0000259" key="8">
    <source>
        <dbReference type="Pfam" id="PF04815"/>
    </source>
</evidence>
<dbReference type="STRING" id="1344418.A0A1D2VRV8"/>
<dbReference type="SUPFAM" id="SSF81995">
    <property type="entry name" value="beta-sandwich domain of Sec23/24"/>
    <property type="match status" value="1"/>
</dbReference>
<comment type="similarity">
    <text evidence="2">Belongs to the SEC23/SEC24 family. SEC24 subfamily.</text>
</comment>
<dbReference type="GO" id="GO:0006886">
    <property type="term" value="P:intracellular protein transport"/>
    <property type="evidence" value="ECO:0007669"/>
    <property type="project" value="InterPro"/>
</dbReference>
<dbReference type="InterPro" id="IPR012990">
    <property type="entry name" value="Beta-sandwich_Sec23_24"/>
</dbReference>
<evidence type="ECO:0000313" key="10">
    <source>
        <dbReference type="EMBL" id="ODV64343.1"/>
    </source>
</evidence>
<gene>
    <name evidence="10" type="ORF">ASCRUDRAFT_73987</name>
</gene>
<evidence type="ECO:0000256" key="4">
    <source>
        <dbReference type="ARBA" id="ARBA00022927"/>
    </source>
</evidence>
<comment type="subcellular location">
    <subcellularLocation>
        <location evidence="1">Golgi apparatus membrane</location>
    </subcellularLocation>
</comment>
<reference evidence="11" key="1">
    <citation type="submission" date="2016-05" db="EMBL/GenBank/DDBJ databases">
        <title>Comparative genomics of biotechnologically important yeasts.</title>
        <authorList>
            <consortium name="DOE Joint Genome Institute"/>
            <person name="Riley R."/>
            <person name="Haridas S."/>
            <person name="Wolfe K.H."/>
            <person name="Lopes M.R."/>
            <person name="Hittinger C.T."/>
            <person name="Goker M."/>
            <person name="Salamov A."/>
            <person name="Wisecaver J."/>
            <person name="Long T.M."/>
            <person name="Aerts A.L."/>
            <person name="Barry K."/>
            <person name="Choi C."/>
            <person name="Clum A."/>
            <person name="Coughlan A.Y."/>
            <person name="Deshpande S."/>
            <person name="Douglass A.P."/>
            <person name="Hanson S.J."/>
            <person name="Klenk H.-P."/>
            <person name="Labutti K."/>
            <person name="Lapidus A."/>
            <person name="Lindquist E."/>
            <person name="Lipzen A."/>
            <person name="Meier-Kolthoff J.P."/>
            <person name="Ohm R.A."/>
            <person name="Otillar R.P."/>
            <person name="Pangilinan J."/>
            <person name="Peng Y."/>
            <person name="Rokas A."/>
            <person name="Rosa C.A."/>
            <person name="Scheuner C."/>
            <person name="Sibirny A.A."/>
            <person name="Slot J.C."/>
            <person name="Stielow J.B."/>
            <person name="Sun H."/>
            <person name="Kurtzman C.P."/>
            <person name="Blackwell M."/>
            <person name="Grigoriev I.V."/>
            <person name="Jeffries T.W."/>
        </authorList>
    </citation>
    <scope>NUCLEOTIDE SEQUENCE [LARGE SCALE GENOMIC DNA]</scope>
    <source>
        <strain evidence="11">DSM 1968</strain>
    </source>
</reference>
<accession>A0A1D2VRV8</accession>
<dbReference type="RefSeq" id="XP_020050650.1">
    <property type="nucleotide sequence ID" value="XM_020192505.1"/>
</dbReference>
<evidence type="ECO:0000256" key="1">
    <source>
        <dbReference type="ARBA" id="ARBA00004394"/>
    </source>
</evidence>
<keyword evidence="11" id="KW-1185">Reference proteome</keyword>
<dbReference type="SUPFAM" id="SSF82754">
    <property type="entry name" value="C-terminal, gelsolin-like domain of Sec23/24"/>
    <property type="match status" value="1"/>
</dbReference>
<dbReference type="InterPro" id="IPR006900">
    <property type="entry name" value="Sec23/24_helical_dom"/>
</dbReference>
<feature type="domain" description="Sec23/Sec24 helical" evidence="8">
    <location>
        <begin position="681"/>
        <end position="783"/>
    </location>
</feature>
<dbReference type="FunCoup" id="A0A1D2VRV8">
    <property type="interactions" value="152"/>
</dbReference>
<dbReference type="Pfam" id="PF04811">
    <property type="entry name" value="Sec23_trunk"/>
    <property type="match status" value="1"/>
</dbReference>
<evidence type="ECO:0000259" key="9">
    <source>
        <dbReference type="Pfam" id="PF08033"/>
    </source>
</evidence>
<keyword evidence="5" id="KW-0333">Golgi apparatus</keyword>
<evidence type="ECO:0000259" key="6">
    <source>
        <dbReference type="Pfam" id="PF04810"/>
    </source>
</evidence>
<dbReference type="SUPFAM" id="SSF81811">
    <property type="entry name" value="Helical domain of Sec23/24"/>
    <property type="match status" value="1"/>
</dbReference>
<dbReference type="Pfam" id="PF04810">
    <property type="entry name" value="zf-Sec23_Sec24"/>
    <property type="match status" value="1"/>
</dbReference>
<dbReference type="InterPro" id="IPR036175">
    <property type="entry name" value="Sec23/24_helical_dom_sf"/>
</dbReference>
<dbReference type="Gene3D" id="3.40.50.410">
    <property type="entry name" value="von Willebrand factor, type A domain"/>
    <property type="match status" value="1"/>
</dbReference>
<dbReference type="Pfam" id="PF08033">
    <property type="entry name" value="Sec23_BS"/>
    <property type="match status" value="1"/>
</dbReference>
<dbReference type="InterPro" id="IPR036174">
    <property type="entry name" value="Znf_Sec23_Sec24_sf"/>
</dbReference>
<feature type="domain" description="Zinc finger Sec23/Sec24-type" evidence="6">
    <location>
        <begin position="249"/>
        <end position="287"/>
    </location>
</feature>
<name>A0A1D2VRV8_9ASCO</name>
<dbReference type="Pfam" id="PF04815">
    <property type="entry name" value="Sec23_helical"/>
    <property type="match status" value="1"/>
</dbReference>
<dbReference type="PANTHER" id="PTHR13803">
    <property type="entry name" value="SEC24-RELATED PROTEIN"/>
    <property type="match status" value="1"/>
</dbReference>
<evidence type="ECO:0000313" key="11">
    <source>
        <dbReference type="Proteomes" id="UP000095038"/>
    </source>
</evidence>
<dbReference type="InterPro" id="IPR006895">
    <property type="entry name" value="Znf_Sec23_Sec24"/>
</dbReference>
<keyword evidence="3" id="KW-0813">Transport</keyword>
<dbReference type="InterPro" id="IPR029006">
    <property type="entry name" value="ADF-H/Gelsolin-like_dom_sf"/>
</dbReference>
<feature type="domain" description="Sec23/Sec24 trunk" evidence="7">
    <location>
        <begin position="327"/>
        <end position="578"/>
    </location>
</feature>
<evidence type="ECO:0000259" key="7">
    <source>
        <dbReference type="Pfam" id="PF04811"/>
    </source>
</evidence>
<dbReference type="Proteomes" id="UP000095038">
    <property type="component" value="Unassembled WGS sequence"/>
</dbReference>
<dbReference type="GO" id="GO:0008270">
    <property type="term" value="F:zinc ion binding"/>
    <property type="evidence" value="ECO:0007669"/>
    <property type="project" value="InterPro"/>
</dbReference>
<dbReference type="Gene3D" id="2.30.30.380">
    <property type="entry name" value="Zn-finger domain of Sec23/24"/>
    <property type="match status" value="1"/>
</dbReference>
<proteinExistence type="inferred from homology"/>
<dbReference type="InterPro" id="IPR006896">
    <property type="entry name" value="Sec23/24_trunk_dom"/>
</dbReference>
<evidence type="ECO:0000256" key="3">
    <source>
        <dbReference type="ARBA" id="ARBA00022448"/>
    </source>
</evidence>
<dbReference type="InterPro" id="IPR050550">
    <property type="entry name" value="SEC23_SEC24_subfamily"/>
</dbReference>
<dbReference type="Gene3D" id="1.20.120.730">
    <property type="entry name" value="Sec23/Sec24 helical domain"/>
    <property type="match status" value="1"/>
</dbReference>
<dbReference type="GO" id="GO:0090110">
    <property type="term" value="P:COPII-coated vesicle cargo loading"/>
    <property type="evidence" value="ECO:0007669"/>
    <property type="project" value="TreeGrafter"/>
</dbReference>
<dbReference type="InParanoid" id="A0A1D2VRV8"/>
<dbReference type="GO" id="GO:0030127">
    <property type="term" value="C:COPII vesicle coat"/>
    <property type="evidence" value="ECO:0007669"/>
    <property type="project" value="InterPro"/>
</dbReference>
<dbReference type="OrthoDB" id="49016at2759"/>
<dbReference type="InterPro" id="IPR036465">
    <property type="entry name" value="vWFA_dom_sf"/>
</dbReference>
<keyword evidence="4" id="KW-0653">Protein transport</keyword>
<evidence type="ECO:0000256" key="5">
    <source>
        <dbReference type="ARBA" id="ARBA00023034"/>
    </source>
</evidence>
<evidence type="ECO:0008006" key="12">
    <source>
        <dbReference type="Google" id="ProtNLM"/>
    </source>
</evidence>
<evidence type="ECO:0000256" key="2">
    <source>
        <dbReference type="ARBA" id="ARBA00008334"/>
    </source>
</evidence>
<organism evidence="10 11">
    <name type="scientific">Ascoidea rubescens DSM 1968</name>
    <dbReference type="NCBI Taxonomy" id="1344418"/>
    <lineage>
        <taxon>Eukaryota</taxon>
        <taxon>Fungi</taxon>
        <taxon>Dikarya</taxon>
        <taxon>Ascomycota</taxon>
        <taxon>Saccharomycotina</taxon>
        <taxon>Saccharomycetes</taxon>
        <taxon>Ascoideaceae</taxon>
        <taxon>Ascoidea</taxon>
    </lineage>
</organism>
<dbReference type="GeneID" id="30966141"/>
<dbReference type="Gene3D" id="3.40.20.10">
    <property type="entry name" value="Severin"/>
    <property type="match status" value="1"/>
</dbReference>
<protein>
    <recommendedName>
        <fullName evidence="12">Beta-sandwich domain of Sec23/24</fullName>
    </recommendedName>
</protein>
<dbReference type="AlphaFoldDB" id="A0A1D2VRV8"/>